<evidence type="ECO:0000313" key="2">
    <source>
        <dbReference type="Proteomes" id="UP001163324"/>
    </source>
</evidence>
<proteinExistence type="predicted"/>
<evidence type="ECO:0000313" key="1">
    <source>
        <dbReference type="EMBL" id="KAI9899949.1"/>
    </source>
</evidence>
<accession>A0ACC0V0L3</accession>
<name>A0ACC0V0L3_9HYPO</name>
<reference evidence="1" key="1">
    <citation type="submission" date="2022-10" db="EMBL/GenBank/DDBJ databases">
        <title>Complete Genome of Trichothecium roseum strain YXFP-22015, a Plant Pathogen Isolated from Citrus.</title>
        <authorList>
            <person name="Wang Y."/>
            <person name="Zhu L."/>
        </authorList>
    </citation>
    <scope>NUCLEOTIDE SEQUENCE</scope>
    <source>
        <strain evidence="1">YXFP-22015</strain>
    </source>
</reference>
<organism evidence="1 2">
    <name type="scientific">Trichothecium roseum</name>
    <dbReference type="NCBI Taxonomy" id="47278"/>
    <lineage>
        <taxon>Eukaryota</taxon>
        <taxon>Fungi</taxon>
        <taxon>Dikarya</taxon>
        <taxon>Ascomycota</taxon>
        <taxon>Pezizomycotina</taxon>
        <taxon>Sordariomycetes</taxon>
        <taxon>Hypocreomycetidae</taxon>
        <taxon>Hypocreales</taxon>
        <taxon>Hypocreales incertae sedis</taxon>
        <taxon>Trichothecium</taxon>
    </lineage>
</organism>
<keyword evidence="2" id="KW-1185">Reference proteome</keyword>
<dbReference type="EMBL" id="CM047943">
    <property type="protein sequence ID" value="KAI9899949.1"/>
    <property type="molecule type" value="Genomic_DNA"/>
</dbReference>
<sequence length="259" mass="28327">MATTAKSVAKLAIEKSYQGRGLRVLVYPAPITFAERRSVLQVLERYGPIETFRLTHGFHSNFFSATKDTETATRLLEASPVSYMVSTTTSPGAASTAGADLTAPPSFESIKPTTTMYDPGALGPSGASGAPGASGESTSSSVKQHRKQAFTLEIYPIEEKYRHVPSSDKMASHADWPLSYKNNTSFMAAALKQVVPASLAATGLTSWDNDPTDKRGQMSIRDRRVRERNFSPRFMKYGLADDGGEEPYKNGQRRRYKAQ</sequence>
<gene>
    <name evidence="1" type="ORF">N3K66_004211</name>
</gene>
<comment type="caution">
    <text evidence="1">The sequence shown here is derived from an EMBL/GenBank/DDBJ whole genome shotgun (WGS) entry which is preliminary data.</text>
</comment>
<protein>
    <submittedName>
        <fullName evidence="1">Uncharacterized protein</fullName>
    </submittedName>
</protein>
<dbReference type="Proteomes" id="UP001163324">
    <property type="component" value="Chromosome 4"/>
</dbReference>